<dbReference type="PROSITE" id="PS51186">
    <property type="entry name" value="GNAT"/>
    <property type="match status" value="1"/>
</dbReference>
<dbReference type="PANTHER" id="PTHR23091:SF4">
    <property type="entry name" value="N-TERMINAL AMINO-ACID N(ALPHA)-ACETYLTRANSFERASE NATA"/>
    <property type="match status" value="1"/>
</dbReference>
<feature type="region of interest" description="Disordered" evidence="4">
    <location>
        <begin position="188"/>
        <end position="320"/>
    </location>
</feature>
<gene>
    <name evidence="6" type="ORF">Cvel_1949</name>
</gene>
<dbReference type="GO" id="GO:1990190">
    <property type="term" value="F:protein-N-terminal-glutamate acetyltransferase activity"/>
    <property type="evidence" value="ECO:0007669"/>
    <property type="project" value="TreeGrafter"/>
</dbReference>
<protein>
    <recommendedName>
        <fullName evidence="5">N-acetyltransferase domain-containing protein</fullName>
    </recommendedName>
</protein>
<feature type="compositionally biased region" description="Basic residues" evidence="4">
    <location>
        <begin position="308"/>
        <end position="320"/>
    </location>
</feature>
<feature type="compositionally biased region" description="Basic and acidic residues" evidence="4">
    <location>
        <begin position="188"/>
        <end position="203"/>
    </location>
</feature>
<evidence type="ECO:0000256" key="2">
    <source>
        <dbReference type="ARBA" id="ARBA00023315"/>
    </source>
</evidence>
<evidence type="ECO:0000313" key="6">
    <source>
        <dbReference type="EMBL" id="CEM53023.1"/>
    </source>
</evidence>
<dbReference type="SUPFAM" id="SSF55729">
    <property type="entry name" value="Acyl-CoA N-acyltransferases (Nat)"/>
    <property type="match status" value="1"/>
</dbReference>
<dbReference type="GO" id="GO:1990189">
    <property type="term" value="F:protein N-terminal-serine acetyltransferase activity"/>
    <property type="evidence" value="ECO:0007669"/>
    <property type="project" value="TreeGrafter"/>
</dbReference>
<dbReference type="InterPro" id="IPR000182">
    <property type="entry name" value="GNAT_dom"/>
</dbReference>
<comment type="similarity">
    <text evidence="3">Belongs to the acetyltransferase family. ARD1 subfamily.</text>
</comment>
<evidence type="ECO:0000256" key="3">
    <source>
        <dbReference type="ARBA" id="ARBA00025786"/>
    </source>
</evidence>
<evidence type="ECO:0000256" key="1">
    <source>
        <dbReference type="ARBA" id="ARBA00022679"/>
    </source>
</evidence>
<keyword evidence="1" id="KW-0808">Transferase</keyword>
<accession>A0A0G4I7T3</accession>
<dbReference type="GO" id="GO:0031415">
    <property type="term" value="C:NatA complex"/>
    <property type="evidence" value="ECO:0007669"/>
    <property type="project" value="InterPro"/>
</dbReference>
<organism evidence="6">
    <name type="scientific">Chromera velia CCMP2878</name>
    <dbReference type="NCBI Taxonomy" id="1169474"/>
    <lineage>
        <taxon>Eukaryota</taxon>
        <taxon>Sar</taxon>
        <taxon>Alveolata</taxon>
        <taxon>Colpodellida</taxon>
        <taxon>Chromeraceae</taxon>
        <taxon>Chromera</taxon>
    </lineage>
</organism>
<feature type="compositionally biased region" description="Acidic residues" evidence="4">
    <location>
        <begin position="288"/>
        <end position="300"/>
    </location>
</feature>
<feature type="compositionally biased region" description="Low complexity" evidence="4">
    <location>
        <begin position="271"/>
        <end position="287"/>
    </location>
</feature>
<dbReference type="InterPro" id="IPR016181">
    <property type="entry name" value="Acyl_CoA_acyltransferase"/>
</dbReference>
<keyword evidence="2" id="KW-0012">Acyltransferase</keyword>
<dbReference type="CDD" id="cd04301">
    <property type="entry name" value="NAT_SF"/>
    <property type="match status" value="1"/>
</dbReference>
<proteinExistence type="inferred from homology"/>
<dbReference type="FunFam" id="3.40.630.30:FF:000037">
    <property type="entry name" value="N-alpha-acetyltransferase daf-31-like"/>
    <property type="match status" value="1"/>
</dbReference>
<name>A0A0G4I7T3_9ALVE</name>
<feature type="compositionally biased region" description="Basic and acidic residues" evidence="4">
    <location>
        <begin position="211"/>
        <end position="225"/>
    </location>
</feature>
<dbReference type="EMBL" id="CDMZ01005470">
    <property type="protein sequence ID" value="CEM53023.1"/>
    <property type="molecule type" value="Genomic_DNA"/>
</dbReference>
<dbReference type="PANTHER" id="PTHR23091">
    <property type="entry name" value="N-TERMINAL ACETYLTRANSFERASE"/>
    <property type="match status" value="1"/>
</dbReference>
<evidence type="ECO:0000256" key="4">
    <source>
        <dbReference type="SAM" id="MobiDB-lite"/>
    </source>
</evidence>
<dbReference type="InterPro" id="IPR045047">
    <property type="entry name" value="Ard1-like"/>
</dbReference>
<dbReference type="VEuPathDB" id="CryptoDB:Cvel_1949"/>
<feature type="compositionally biased region" description="Basic and acidic residues" evidence="4">
    <location>
        <begin position="232"/>
        <end position="246"/>
    </location>
</feature>
<dbReference type="AlphaFoldDB" id="A0A0G4I7T3"/>
<dbReference type="Gene3D" id="3.40.630.30">
    <property type="match status" value="1"/>
</dbReference>
<evidence type="ECO:0000259" key="5">
    <source>
        <dbReference type="PROSITE" id="PS51186"/>
    </source>
</evidence>
<dbReference type="Pfam" id="PF00583">
    <property type="entry name" value="Acetyltransf_1"/>
    <property type="match status" value="1"/>
</dbReference>
<feature type="domain" description="N-acetyltransferase" evidence="5">
    <location>
        <begin position="2"/>
        <end position="152"/>
    </location>
</feature>
<sequence length="320" mass="35873">MVSIRQGRVEDLFAIQHANLIDLPENYQMKYYLYHALSWPQLLYIAEDSNKKVVGYVLAKMEEEEEVRHGHITSLAVLRSHRKLGLATKLMNATHAAMEYVFGAEYCSLHVRVSNRAAYSLYSGKLTYEVVERETGYYADKEDAFYMKKMFELGSVVERETGYYADKEDAFYMKKMFELGVKKKAEREEAKRQRKLGNVDDQGKPLSLGQRVERQRHQQSKEGQQHAKLQKKLQEREKAQQEKMALEDGPTTTAQASPSPPSDDKAKTNQADGPDAAAPPAAAAAAPVDDDFLEDGDLDGGEGGAAKGSKKKKKGKGKGK</sequence>
<reference evidence="6" key="1">
    <citation type="submission" date="2014-11" db="EMBL/GenBank/DDBJ databases">
        <authorList>
            <person name="Otto D Thomas"/>
            <person name="Naeem Raeece"/>
        </authorList>
    </citation>
    <scope>NUCLEOTIDE SEQUENCE</scope>
</reference>